<protein>
    <submittedName>
        <fullName evidence="2">Uncharacterized protein</fullName>
    </submittedName>
</protein>
<evidence type="ECO:0000313" key="2">
    <source>
        <dbReference type="EMBL" id="KJA28386.1"/>
    </source>
</evidence>
<dbReference type="STRING" id="945553.A0A0D2PIU4"/>
<organism evidence="2 3">
    <name type="scientific">Hypholoma sublateritium (strain FD-334 SS-4)</name>
    <dbReference type="NCBI Taxonomy" id="945553"/>
    <lineage>
        <taxon>Eukaryota</taxon>
        <taxon>Fungi</taxon>
        <taxon>Dikarya</taxon>
        <taxon>Basidiomycota</taxon>
        <taxon>Agaricomycotina</taxon>
        <taxon>Agaricomycetes</taxon>
        <taxon>Agaricomycetidae</taxon>
        <taxon>Agaricales</taxon>
        <taxon>Agaricineae</taxon>
        <taxon>Strophariaceae</taxon>
        <taxon>Hypholoma</taxon>
    </lineage>
</organism>
<feature type="compositionally biased region" description="Low complexity" evidence="1">
    <location>
        <begin position="228"/>
        <end position="241"/>
    </location>
</feature>
<dbReference type="AlphaFoldDB" id="A0A0D2PIU4"/>
<dbReference type="OMA" id="CIGMPRP"/>
<gene>
    <name evidence="2" type="ORF">HYPSUDRAFT_197262</name>
</gene>
<sequence>MATQTQSILRNSLTASSSIKNGPMRSILRRPEPLALSPRSSAFTQLASFSVKLSPSISQAIKSPHVHFPPSPSQLISTFTALSSGSYDRAPISISPNPLTIPGWGERVYSPSVEGFRLQAAPKTFRTLAYQGSPIITDFEDPRSPKLPAAKVSNKTAANTIRFASFVNTRERTRQSQTLEKAMSSYPRSPYPSAPISPSESRAPESPIGAEDEMDMRGRQLSRTGEIPSAPARARARAQSVQERRRSKKNLTLAPRFNMSVANSPSPLGRSIFSPAVSSLNRPHKPAPLAMDSLTQEFWQAVSLEPSASETTADLDEPMVTALEYPESAVEYEEKLDMTLCSARQPPVMYAAADGALWSPGLPTPGAAMQKIRETLMSPGVGKSFGRASTIVRKDFTAPSPNDPFAAFPSFGTALGGGGLQYPPRVVRA</sequence>
<reference evidence="3" key="1">
    <citation type="submission" date="2014-04" db="EMBL/GenBank/DDBJ databases">
        <title>Evolutionary Origins and Diversification of the Mycorrhizal Mutualists.</title>
        <authorList>
            <consortium name="DOE Joint Genome Institute"/>
            <consortium name="Mycorrhizal Genomics Consortium"/>
            <person name="Kohler A."/>
            <person name="Kuo A."/>
            <person name="Nagy L.G."/>
            <person name="Floudas D."/>
            <person name="Copeland A."/>
            <person name="Barry K.W."/>
            <person name="Cichocki N."/>
            <person name="Veneault-Fourrey C."/>
            <person name="LaButti K."/>
            <person name="Lindquist E.A."/>
            <person name="Lipzen A."/>
            <person name="Lundell T."/>
            <person name="Morin E."/>
            <person name="Murat C."/>
            <person name="Riley R."/>
            <person name="Ohm R."/>
            <person name="Sun H."/>
            <person name="Tunlid A."/>
            <person name="Henrissat B."/>
            <person name="Grigoriev I.V."/>
            <person name="Hibbett D.S."/>
            <person name="Martin F."/>
        </authorList>
    </citation>
    <scope>NUCLEOTIDE SEQUENCE [LARGE SCALE GENOMIC DNA]</scope>
    <source>
        <strain evidence="3">FD-334 SS-4</strain>
    </source>
</reference>
<feature type="region of interest" description="Disordered" evidence="1">
    <location>
        <begin position="1"/>
        <end position="24"/>
    </location>
</feature>
<accession>A0A0D2PIU4</accession>
<proteinExistence type="predicted"/>
<dbReference type="Proteomes" id="UP000054270">
    <property type="component" value="Unassembled WGS sequence"/>
</dbReference>
<dbReference type="OrthoDB" id="2911012at2759"/>
<feature type="region of interest" description="Disordered" evidence="1">
    <location>
        <begin position="168"/>
        <end position="247"/>
    </location>
</feature>
<keyword evidence="3" id="KW-1185">Reference proteome</keyword>
<evidence type="ECO:0000256" key="1">
    <source>
        <dbReference type="SAM" id="MobiDB-lite"/>
    </source>
</evidence>
<name>A0A0D2PIU4_HYPSF</name>
<evidence type="ECO:0000313" key="3">
    <source>
        <dbReference type="Proteomes" id="UP000054270"/>
    </source>
</evidence>
<feature type="compositionally biased region" description="Polar residues" evidence="1">
    <location>
        <begin position="1"/>
        <end position="20"/>
    </location>
</feature>
<dbReference type="EMBL" id="KN817521">
    <property type="protein sequence ID" value="KJA28386.1"/>
    <property type="molecule type" value="Genomic_DNA"/>
</dbReference>